<keyword evidence="4" id="KW-1185">Reference proteome</keyword>
<dbReference type="Proteomes" id="UP000800041">
    <property type="component" value="Unassembled WGS sequence"/>
</dbReference>
<dbReference type="Pfam" id="PF09747">
    <property type="entry name" value="CCD97-like_C"/>
    <property type="match status" value="1"/>
</dbReference>
<feature type="region of interest" description="Disordered" evidence="1">
    <location>
        <begin position="177"/>
        <end position="198"/>
    </location>
</feature>
<reference evidence="3" key="1">
    <citation type="journal article" date="2020" name="Stud. Mycol.">
        <title>101 Dothideomycetes genomes: a test case for predicting lifestyles and emergence of pathogens.</title>
        <authorList>
            <person name="Haridas S."/>
            <person name="Albert R."/>
            <person name="Binder M."/>
            <person name="Bloem J."/>
            <person name="Labutti K."/>
            <person name="Salamov A."/>
            <person name="Andreopoulos B."/>
            <person name="Baker S."/>
            <person name="Barry K."/>
            <person name="Bills G."/>
            <person name="Bluhm B."/>
            <person name="Cannon C."/>
            <person name="Castanera R."/>
            <person name="Culley D."/>
            <person name="Daum C."/>
            <person name="Ezra D."/>
            <person name="Gonzalez J."/>
            <person name="Henrissat B."/>
            <person name="Kuo A."/>
            <person name="Liang C."/>
            <person name="Lipzen A."/>
            <person name="Lutzoni F."/>
            <person name="Magnuson J."/>
            <person name="Mondo S."/>
            <person name="Nolan M."/>
            <person name="Ohm R."/>
            <person name="Pangilinan J."/>
            <person name="Park H.-J."/>
            <person name="Ramirez L."/>
            <person name="Alfaro M."/>
            <person name="Sun H."/>
            <person name="Tritt A."/>
            <person name="Yoshinaga Y."/>
            <person name="Zwiers L.-H."/>
            <person name="Turgeon B."/>
            <person name="Goodwin S."/>
            <person name="Spatafora J."/>
            <person name="Crous P."/>
            <person name="Grigoriev I."/>
        </authorList>
    </citation>
    <scope>NUCLEOTIDE SEQUENCE</scope>
    <source>
        <strain evidence="3">CBS 113979</strain>
    </source>
</reference>
<sequence>MTVVLRDTFPVADNSANHRRIVIKNRRKRYLDTHPEYFSSELELADPLLYDRLVRHFQTSAERTAEDRAKGWSGIVEADIERSEAKLQALANPDPNATVTYRLGEDGEIVEEDADEDMDGNPQTKEQALEEWKSVMTLRFLAGDDDDFEYETVDEDERLDFCPEAERDMEEAYFDAQEPVQVREDGEPLTGETGVQDF</sequence>
<evidence type="ECO:0000256" key="1">
    <source>
        <dbReference type="SAM" id="MobiDB-lite"/>
    </source>
</evidence>
<dbReference type="PANTHER" id="PTHR31840">
    <property type="entry name" value="COILED-COIL DOMAIN-CONTAINING PROTEIN 97"/>
    <property type="match status" value="1"/>
</dbReference>
<dbReference type="InterPro" id="IPR040233">
    <property type="entry name" value="CCD97-like_C"/>
</dbReference>
<evidence type="ECO:0000259" key="2">
    <source>
        <dbReference type="Pfam" id="PF09747"/>
    </source>
</evidence>
<dbReference type="EMBL" id="ML977162">
    <property type="protein sequence ID" value="KAF1985471.1"/>
    <property type="molecule type" value="Genomic_DNA"/>
</dbReference>
<dbReference type="PANTHER" id="PTHR31840:SF1">
    <property type="entry name" value="COILED-COIL DOMAIN-CONTAINING PROTEIN 97"/>
    <property type="match status" value="1"/>
</dbReference>
<protein>
    <recommendedName>
        <fullName evidence="2">CCD97-like C-terminal domain-containing protein</fullName>
    </recommendedName>
</protein>
<proteinExistence type="predicted"/>
<feature type="domain" description="CCD97-like C-terminal" evidence="2">
    <location>
        <begin position="111"/>
        <end position="176"/>
    </location>
</feature>
<organism evidence="3 4">
    <name type="scientific">Aulographum hederae CBS 113979</name>
    <dbReference type="NCBI Taxonomy" id="1176131"/>
    <lineage>
        <taxon>Eukaryota</taxon>
        <taxon>Fungi</taxon>
        <taxon>Dikarya</taxon>
        <taxon>Ascomycota</taxon>
        <taxon>Pezizomycotina</taxon>
        <taxon>Dothideomycetes</taxon>
        <taxon>Pleosporomycetidae</taxon>
        <taxon>Aulographales</taxon>
        <taxon>Aulographaceae</taxon>
    </lineage>
</organism>
<accession>A0A6G1GWY6</accession>
<dbReference type="InterPro" id="IPR018613">
    <property type="entry name" value="Ccdc97-like"/>
</dbReference>
<evidence type="ECO:0000313" key="3">
    <source>
        <dbReference type="EMBL" id="KAF1985471.1"/>
    </source>
</evidence>
<name>A0A6G1GWY6_9PEZI</name>
<gene>
    <name evidence="3" type="ORF">K402DRAFT_334406</name>
</gene>
<evidence type="ECO:0000313" key="4">
    <source>
        <dbReference type="Proteomes" id="UP000800041"/>
    </source>
</evidence>
<dbReference type="OrthoDB" id="333176at2759"/>
<dbReference type="AlphaFoldDB" id="A0A6G1GWY6"/>